<gene>
    <name evidence="1" type="ORF">NUW87_05560</name>
</gene>
<protein>
    <submittedName>
        <fullName evidence="1">Uncharacterized protein</fullName>
    </submittedName>
</protein>
<evidence type="ECO:0000313" key="1">
    <source>
        <dbReference type="EMBL" id="MCZ2220841.1"/>
    </source>
</evidence>
<dbReference type="RefSeq" id="WP_269027631.1">
    <property type="nucleotide sequence ID" value="NZ_BAABDP010000016.1"/>
</dbReference>
<reference evidence="1" key="1">
    <citation type="submission" date="2022-08" db="EMBL/GenBank/DDBJ databases">
        <title>Corynebacterium sp. nov., isolated from clinical breast specimens.</title>
        <authorList>
            <person name="Zhang T."/>
        </authorList>
    </citation>
    <scope>NUCLEOTIDE SEQUENCE</scope>
    <source>
        <strain evidence="1">CCUG 57942</strain>
    </source>
</reference>
<dbReference type="AlphaFoldDB" id="A0A9Q4NS46"/>
<sequence>MNFFAVAFAWRSIIVAKHLLIDELPAPTAAPTFKIPTGQAG</sequence>
<accession>A0A9Q4NS46</accession>
<name>A0A9Q4NS46_9CORY</name>
<evidence type="ECO:0000313" key="2">
    <source>
        <dbReference type="Proteomes" id="UP001071110"/>
    </source>
</evidence>
<organism evidence="1 2">
    <name type="scientific">Corynebacterium pilbarense</name>
    <dbReference type="NCBI Taxonomy" id="1288393"/>
    <lineage>
        <taxon>Bacteria</taxon>
        <taxon>Bacillati</taxon>
        <taxon>Actinomycetota</taxon>
        <taxon>Actinomycetes</taxon>
        <taxon>Mycobacteriales</taxon>
        <taxon>Corynebacteriaceae</taxon>
        <taxon>Corynebacterium</taxon>
    </lineage>
</organism>
<dbReference type="Proteomes" id="UP001071110">
    <property type="component" value="Unassembled WGS sequence"/>
</dbReference>
<dbReference type="EMBL" id="JANRML010000005">
    <property type="protein sequence ID" value="MCZ2220841.1"/>
    <property type="molecule type" value="Genomic_DNA"/>
</dbReference>
<keyword evidence="2" id="KW-1185">Reference proteome</keyword>
<comment type="caution">
    <text evidence="1">The sequence shown here is derived from an EMBL/GenBank/DDBJ whole genome shotgun (WGS) entry which is preliminary data.</text>
</comment>
<proteinExistence type="predicted"/>